<evidence type="ECO:0000256" key="1">
    <source>
        <dbReference type="SAM" id="SignalP"/>
    </source>
</evidence>
<sequence length="124" mass="14056">MPSLLWVLFLSIEAISSMASVEIEDLCGALTLSDEDGLVCNFSGVVNREDLQEVQHYLVGKVLSGKKVNKEAFCGVIVQLWSSIGQVEIESVDENVFVFYFRRLEDRDLVWARGPWNFDRNLIV</sequence>
<comment type="caution">
    <text evidence="3">The sequence shown here is derived from an EMBL/GenBank/DDBJ whole genome shotgun (WGS) entry which is preliminary data.</text>
</comment>
<evidence type="ECO:0000259" key="2">
    <source>
        <dbReference type="Pfam" id="PF14111"/>
    </source>
</evidence>
<dbReference type="EMBL" id="JANJYJ010000005">
    <property type="protein sequence ID" value="KAK3211627.1"/>
    <property type="molecule type" value="Genomic_DNA"/>
</dbReference>
<organism evidence="3 4">
    <name type="scientific">Dipteronia sinensis</name>
    <dbReference type="NCBI Taxonomy" id="43782"/>
    <lineage>
        <taxon>Eukaryota</taxon>
        <taxon>Viridiplantae</taxon>
        <taxon>Streptophyta</taxon>
        <taxon>Embryophyta</taxon>
        <taxon>Tracheophyta</taxon>
        <taxon>Spermatophyta</taxon>
        <taxon>Magnoliopsida</taxon>
        <taxon>eudicotyledons</taxon>
        <taxon>Gunneridae</taxon>
        <taxon>Pentapetalae</taxon>
        <taxon>rosids</taxon>
        <taxon>malvids</taxon>
        <taxon>Sapindales</taxon>
        <taxon>Sapindaceae</taxon>
        <taxon>Hippocastanoideae</taxon>
        <taxon>Acereae</taxon>
        <taxon>Dipteronia</taxon>
    </lineage>
</organism>
<gene>
    <name evidence="3" type="ORF">Dsin_016333</name>
</gene>
<feature type="signal peptide" evidence="1">
    <location>
        <begin position="1"/>
        <end position="19"/>
    </location>
</feature>
<feature type="chain" id="PRO_5041897683" description="DUF4283 domain-containing protein" evidence="1">
    <location>
        <begin position="20"/>
        <end position="124"/>
    </location>
</feature>
<dbReference type="AlphaFoldDB" id="A0AAE0E5L9"/>
<keyword evidence="4" id="KW-1185">Reference proteome</keyword>
<dbReference type="Pfam" id="PF14111">
    <property type="entry name" value="DUF4283"/>
    <property type="match status" value="1"/>
</dbReference>
<dbReference type="InterPro" id="IPR025558">
    <property type="entry name" value="DUF4283"/>
</dbReference>
<name>A0AAE0E5L9_9ROSI</name>
<keyword evidence="1" id="KW-0732">Signal</keyword>
<evidence type="ECO:0000313" key="3">
    <source>
        <dbReference type="EMBL" id="KAK3211627.1"/>
    </source>
</evidence>
<proteinExistence type="predicted"/>
<accession>A0AAE0E5L9</accession>
<reference evidence="3" key="1">
    <citation type="journal article" date="2023" name="Plant J.">
        <title>Genome sequences and population genomics provide insights into the demographic history, inbreeding, and mutation load of two 'living fossil' tree species of Dipteronia.</title>
        <authorList>
            <person name="Feng Y."/>
            <person name="Comes H.P."/>
            <person name="Chen J."/>
            <person name="Zhu S."/>
            <person name="Lu R."/>
            <person name="Zhang X."/>
            <person name="Li P."/>
            <person name="Qiu J."/>
            <person name="Olsen K.M."/>
            <person name="Qiu Y."/>
        </authorList>
    </citation>
    <scope>NUCLEOTIDE SEQUENCE</scope>
    <source>
        <strain evidence="3">NBL</strain>
    </source>
</reference>
<dbReference type="Proteomes" id="UP001281410">
    <property type="component" value="Unassembled WGS sequence"/>
</dbReference>
<protein>
    <recommendedName>
        <fullName evidence="2">DUF4283 domain-containing protein</fullName>
    </recommendedName>
</protein>
<evidence type="ECO:0000313" key="4">
    <source>
        <dbReference type="Proteomes" id="UP001281410"/>
    </source>
</evidence>
<feature type="domain" description="DUF4283" evidence="2">
    <location>
        <begin position="52"/>
        <end position="122"/>
    </location>
</feature>